<dbReference type="AlphaFoldDB" id="A0A2X2K790"/>
<dbReference type="Gene3D" id="3.40.1390.20">
    <property type="entry name" value="HprK N-terminal domain-like"/>
    <property type="match status" value="1"/>
</dbReference>
<evidence type="ECO:0000313" key="3">
    <source>
        <dbReference type="Proteomes" id="UP000249913"/>
    </source>
</evidence>
<proteinExistence type="predicted"/>
<dbReference type="SUPFAM" id="SSF75138">
    <property type="entry name" value="HprK N-terminal domain-like"/>
    <property type="match status" value="1"/>
</dbReference>
<evidence type="ECO:0000259" key="1">
    <source>
        <dbReference type="Pfam" id="PF07085"/>
    </source>
</evidence>
<dbReference type="InterPro" id="IPR028979">
    <property type="entry name" value="Ser_kin/Pase_Hpr-like_N_sf"/>
</dbReference>
<sequence>MVATIDRVGTVRIEKRNRNEIEHLTFNEIVNIIDGQVLGGNKGITKMVSKFAIGAMELKDILKYIGPKTLLIVGNREDVQIEALKRGTAILITGGFKPSNKVIDFANEHDLPVLSSSYDTFLVANIINKHFLIRKYEKIS</sequence>
<name>A0A2X2K790_STAAU</name>
<dbReference type="Proteomes" id="UP000249913">
    <property type="component" value="Unassembled WGS sequence"/>
</dbReference>
<accession>A0A2X2K790</accession>
<protein>
    <submittedName>
        <fullName evidence="2">Cytosolic protein containing multiple CBS domains</fullName>
    </submittedName>
</protein>
<organism evidence="2 3">
    <name type="scientific">Staphylococcus aureus</name>
    <dbReference type="NCBI Taxonomy" id="1280"/>
    <lineage>
        <taxon>Bacteria</taxon>
        <taxon>Bacillati</taxon>
        <taxon>Bacillota</taxon>
        <taxon>Bacilli</taxon>
        <taxon>Bacillales</taxon>
        <taxon>Staphylococcaceae</taxon>
        <taxon>Staphylococcus</taxon>
    </lineage>
</organism>
<feature type="domain" description="DRTGG" evidence="1">
    <location>
        <begin position="28"/>
        <end position="129"/>
    </location>
</feature>
<dbReference type="Pfam" id="PF07085">
    <property type="entry name" value="DRTGG"/>
    <property type="match status" value="1"/>
</dbReference>
<dbReference type="InterPro" id="IPR010766">
    <property type="entry name" value="DRTGG"/>
</dbReference>
<gene>
    <name evidence="2" type="ORF">NCTC7878_03268</name>
</gene>
<dbReference type="EMBL" id="UAUX01000015">
    <property type="protein sequence ID" value="SQA00111.1"/>
    <property type="molecule type" value="Genomic_DNA"/>
</dbReference>
<reference evidence="2 3" key="1">
    <citation type="submission" date="2018-06" db="EMBL/GenBank/DDBJ databases">
        <authorList>
            <consortium name="Pathogen Informatics"/>
            <person name="Doyle S."/>
        </authorList>
    </citation>
    <scope>NUCLEOTIDE SEQUENCE [LARGE SCALE GENOMIC DNA]</scope>
    <source>
        <strain evidence="2 3">NCTC7878</strain>
    </source>
</reference>
<evidence type="ECO:0000313" key="2">
    <source>
        <dbReference type="EMBL" id="SQA00111.1"/>
    </source>
</evidence>